<dbReference type="EMBL" id="ABOU02000053">
    <property type="protein sequence ID" value="EDY31588.1"/>
    <property type="molecule type" value="Genomic_DNA"/>
</dbReference>
<evidence type="ECO:0000313" key="1">
    <source>
        <dbReference type="EMBL" id="EDY31588.1"/>
    </source>
</evidence>
<reference evidence="1 2" key="1">
    <citation type="submission" date="2008-08" db="EMBL/GenBank/DDBJ databases">
        <title>Draft genome sequence of Ruminococcus lactaris ATCC 29176.</title>
        <authorList>
            <person name="Sudarsanam P."/>
            <person name="Ley R."/>
            <person name="Guruge J."/>
            <person name="Turnbaugh P.J."/>
            <person name="Mahowald M."/>
            <person name="Liep D."/>
            <person name="Gordon J."/>
        </authorList>
    </citation>
    <scope>NUCLEOTIDE SEQUENCE [LARGE SCALE GENOMIC DNA]</scope>
    <source>
        <strain evidence="1 2">ATCC 29176</strain>
    </source>
</reference>
<comment type="caution">
    <text evidence="1">The sequence shown here is derived from an EMBL/GenBank/DDBJ whole genome shotgun (WGS) entry which is preliminary data.</text>
</comment>
<sequence length="42" mass="5205">MLQILYMKWKKEIVHLQNERKSVRVLQVINKTVRDHPVYKKN</sequence>
<accession>B5CT23</accession>
<dbReference type="HOGENOM" id="CLU_3257425_0_0_9"/>
<name>B5CT23_9FIRM</name>
<keyword evidence="2" id="KW-1185">Reference proteome</keyword>
<dbReference type="AlphaFoldDB" id="B5CT23"/>
<organism evidence="1 2">
    <name type="scientific">[Ruminococcus] lactaris ATCC 29176</name>
    <dbReference type="NCBI Taxonomy" id="471875"/>
    <lineage>
        <taxon>Bacteria</taxon>
        <taxon>Bacillati</taxon>
        <taxon>Bacillota</taxon>
        <taxon>Clostridia</taxon>
        <taxon>Lachnospirales</taxon>
        <taxon>Lachnospiraceae</taxon>
        <taxon>Mediterraneibacter</taxon>
    </lineage>
</organism>
<dbReference type="Proteomes" id="UP000003254">
    <property type="component" value="Unassembled WGS sequence"/>
</dbReference>
<proteinExistence type="predicted"/>
<evidence type="ECO:0000313" key="2">
    <source>
        <dbReference type="Proteomes" id="UP000003254"/>
    </source>
</evidence>
<gene>
    <name evidence="1" type="ORF">RUMLAC_02645</name>
</gene>
<reference evidence="1 2" key="2">
    <citation type="submission" date="2008-08" db="EMBL/GenBank/DDBJ databases">
        <authorList>
            <person name="Fulton L."/>
            <person name="Clifton S."/>
            <person name="Fulton B."/>
            <person name="Xu J."/>
            <person name="Minx P."/>
            <person name="Pepin K.H."/>
            <person name="Johnson M."/>
            <person name="Bhonagiri V."/>
            <person name="Nash W.E."/>
            <person name="Mardis E.R."/>
            <person name="Wilson R.K."/>
        </authorList>
    </citation>
    <scope>NUCLEOTIDE SEQUENCE [LARGE SCALE GENOMIC DNA]</scope>
    <source>
        <strain evidence="1 2">ATCC 29176</strain>
    </source>
</reference>
<protein>
    <submittedName>
        <fullName evidence="1">Uncharacterized protein</fullName>
    </submittedName>
</protein>